<sequence>MYFVLSYLWLYKGCGRGILDSASFRVRSGCSSSAGCVCSAAVVFVLHQATVAAVLGLTWQEWKTSPFVTSLVFFRKELQFLQKAALVQRKSGLALSQEVKLWIVKWRGLVAAGCRRTADFFRSGAMSVFFLSSRFMSSGRSGTVLLFPSHRRNAVVP</sequence>
<dbReference type="EnsemblPlants" id="Pp3c23_9330V3.1">
    <property type="protein sequence ID" value="Pp3c23_9330V3.1"/>
    <property type="gene ID" value="Pp3c23_9330"/>
</dbReference>
<reference evidence="1 3" key="2">
    <citation type="journal article" date="2018" name="Plant J.">
        <title>The Physcomitrella patens chromosome-scale assembly reveals moss genome structure and evolution.</title>
        <authorList>
            <person name="Lang D."/>
            <person name="Ullrich K.K."/>
            <person name="Murat F."/>
            <person name="Fuchs J."/>
            <person name="Jenkins J."/>
            <person name="Haas F.B."/>
            <person name="Piednoel M."/>
            <person name="Gundlach H."/>
            <person name="Van Bel M."/>
            <person name="Meyberg R."/>
            <person name="Vives C."/>
            <person name="Morata J."/>
            <person name="Symeonidi A."/>
            <person name="Hiss M."/>
            <person name="Muchero W."/>
            <person name="Kamisugi Y."/>
            <person name="Saleh O."/>
            <person name="Blanc G."/>
            <person name="Decker E.L."/>
            <person name="van Gessel N."/>
            <person name="Grimwood J."/>
            <person name="Hayes R.D."/>
            <person name="Graham S.W."/>
            <person name="Gunter L.E."/>
            <person name="McDaniel S.F."/>
            <person name="Hoernstein S.N.W."/>
            <person name="Larsson A."/>
            <person name="Li F.W."/>
            <person name="Perroud P.F."/>
            <person name="Phillips J."/>
            <person name="Ranjan P."/>
            <person name="Rokshar D.S."/>
            <person name="Rothfels C.J."/>
            <person name="Schneider L."/>
            <person name="Shu S."/>
            <person name="Stevenson D.W."/>
            <person name="Thummler F."/>
            <person name="Tillich M."/>
            <person name="Villarreal Aguilar J.C."/>
            <person name="Widiez T."/>
            <person name="Wong G.K."/>
            <person name="Wymore A."/>
            <person name="Zhang Y."/>
            <person name="Zimmer A.D."/>
            <person name="Quatrano R.S."/>
            <person name="Mayer K.F.X."/>
            <person name="Goodstein D."/>
            <person name="Casacuberta J.M."/>
            <person name="Vandepoele K."/>
            <person name="Reski R."/>
            <person name="Cuming A.C."/>
            <person name="Tuskan G.A."/>
            <person name="Maumus F."/>
            <person name="Salse J."/>
            <person name="Schmutz J."/>
            <person name="Rensing S.A."/>
        </authorList>
    </citation>
    <scope>NUCLEOTIDE SEQUENCE [LARGE SCALE GENOMIC DNA]</scope>
    <source>
        <strain evidence="2 3">cv. Gransden 2004</strain>
    </source>
</reference>
<reference evidence="1 3" key="1">
    <citation type="journal article" date="2008" name="Science">
        <title>The Physcomitrella genome reveals evolutionary insights into the conquest of land by plants.</title>
        <authorList>
            <person name="Rensing S."/>
            <person name="Lang D."/>
            <person name="Zimmer A."/>
            <person name="Terry A."/>
            <person name="Salamov A."/>
            <person name="Shapiro H."/>
            <person name="Nishiyama T."/>
            <person name="Perroud P.-F."/>
            <person name="Lindquist E."/>
            <person name="Kamisugi Y."/>
            <person name="Tanahashi T."/>
            <person name="Sakakibara K."/>
            <person name="Fujita T."/>
            <person name="Oishi K."/>
            <person name="Shin-I T."/>
            <person name="Kuroki Y."/>
            <person name="Toyoda A."/>
            <person name="Suzuki Y."/>
            <person name="Hashimoto A."/>
            <person name="Yamaguchi K."/>
            <person name="Sugano A."/>
            <person name="Kohara Y."/>
            <person name="Fujiyama A."/>
            <person name="Anterola A."/>
            <person name="Aoki S."/>
            <person name="Ashton N."/>
            <person name="Barbazuk W.B."/>
            <person name="Barker E."/>
            <person name="Bennetzen J."/>
            <person name="Bezanilla M."/>
            <person name="Blankenship R."/>
            <person name="Cho S.H."/>
            <person name="Dutcher S."/>
            <person name="Estelle M."/>
            <person name="Fawcett J.A."/>
            <person name="Gundlach H."/>
            <person name="Hanada K."/>
            <person name="Heyl A."/>
            <person name="Hicks K.A."/>
            <person name="Hugh J."/>
            <person name="Lohr M."/>
            <person name="Mayer K."/>
            <person name="Melkozernov A."/>
            <person name="Murata T."/>
            <person name="Nelson D."/>
            <person name="Pils B."/>
            <person name="Prigge M."/>
            <person name="Reiss B."/>
            <person name="Renner T."/>
            <person name="Rombauts S."/>
            <person name="Rushton P."/>
            <person name="Sanderfoot A."/>
            <person name="Schween G."/>
            <person name="Shiu S.-H."/>
            <person name="Stueber K."/>
            <person name="Theodoulou F.L."/>
            <person name="Tu H."/>
            <person name="Van de Peer Y."/>
            <person name="Verrier P.J."/>
            <person name="Waters E."/>
            <person name="Wood A."/>
            <person name="Yang L."/>
            <person name="Cove D."/>
            <person name="Cuming A."/>
            <person name="Hasebe M."/>
            <person name="Lucas S."/>
            <person name="Mishler D.B."/>
            <person name="Reski R."/>
            <person name="Grigoriev I."/>
            <person name="Quatrano R.S."/>
            <person name="Boore J.L."/>
        </authorList>
    </citation>
    <scope>NUCLEOTIDE SEQUENCE [LARGE SCALE GENOMIC DNA]</scope>
    <source>
        <strain evidence="2 3">cv. Gransden 2004</strain>
    </source>
</reference>
<keyword evidence="3" id="KW-1185">Reference proteome</keyword>
<protein>
    <submittedName>
        <fullName evidence="1 2">Uncharacterized protein</fullName>
    </submittedName>
</protein>
<dbReference type="EMBL" id="ABEU02000023">
    <property type="protein sequence ID" value="PNR29130.1"/>
    <property type="molecule type" value="Genomic_DNA"/>
</dbReference>
<evidence type="ECO:0000313" key="3">
    <source>
        <dbReference type="Proteomes" id="UP000006727"/>
    </source>
</evidence>
<reference evidence="2" key="3">
    <citation type="submission" date="2020-12" db="UniProtKB">
        <authorList>
            <consortium name="EnsemblPlants"/>
        </authorList>
    </citation>
    <scope>IDENTIFICATION</scope>
</reference>
<accession>A0A2K1IIM7</accession>
<gene>
    <name evidence="1" type="ORF">PHYPA_027822</name>
</gene>
<organism evidence="1">
    <name type="scientific">Physcomitrium patens</name>
    <name type="common">Spreading-leaved earth moss</name>
    <name type="synonym">Physcomitrella patens</name>
    <dbReference type="NCBI Taxonomy" id="3218"/>
    <lineage>
        <taxon>Eukaryota</taxon>
        <taxon>Viridiplantae</taxon>
        <taxon>Streptophyta</taxon>
        <taxon>Embryophyta</taxon>
        <taxon>Bryophyta</taxon>
        <taxon>Bryophytina</taxon>
        <taxon>Bryopsida</taxon>
        <taxon>Funariidae</taxon>
        <taxon>Funariales</taxon>
        <taxon>Funariaceae</taxon>
        <taxon>Physcomitrium</taxon>
    </lineage>
</organism>
<dbReference type="Gramene" id="Pp3c23_9330V3.1">
    <property type="protein sequence ID" value="Pp3c23_9330V3.1"/>
    <property type="gene ID" value="Pp3c23_9330"/>
</dbReference>
<name>A0A2K1IIM7_PHYPA</name>
<dbReference type="Proteomes" id="UP000006727">
    <property type="component" value="Chromosome 23"/>
</dbReference>
<dbReference type="InParanoid" id="A0A2K1IIM7"/>
<evidence type="ECO:0000313" key="2">
    <source>
        <dbReference type="EnsemblPlants" id="Pp3c23_9330V3.1"/>
    </source>
</evidence>
<dbReference type="AlphaFoldDB" id="A0A2K1IIM7"/>
<evidence type="ECO:0000313" key="1">
    <source>
        <dbReference type="EMBL" id="PNR29130.1"/>
    </source>
</evidence>
<proteinExistence type="predicted"/>